<sequence length="343" mass="37815">MGLTAKPGGSPNLTSARLRHSQTSKLLASQDQRAPSRTESTPPQTSEEDKLELVPGGYGDLVARLAEIHKTTLYAPYVLKAGPEAFATFCQTGGSDPLLDEIRYHWDEPSQTITVLPLPSPGHASVSHFIDNIFPELVAFISKHTSGESKLVKAGISAHELVFPDGKAGEKGFDIGLELDNPPAAYPPIVFEVGASESYLDLKRDAWDWLWGSCHQVQVVILVKLHKPAKGSEGELEISNWGPAYVEVWERAEVERKPVGDIEVTELPSSSAYSFSRPHYEQVIRRRGERLSISLNDPPQSDHLTLYIQDFLVLDDNSPSIKHGSDGAKLQLRSSHRKIYCNC</sequence>
<evidence type="ECO:0000313" key="3">
    <source>
        <dbReference type="Proteomes" id="UP000076532"/>
    </source>
</evidence>
<keyword evidence="3" id="KW-1185">Reference proteome</keyword>
<name>A0A166ITE4_9AGAM</name>
<feature type="region of interest" description="Disordered" evidence="1">
    <location>
        <begin position="1"/>
        <end position="51"/>
    </location>
</feature>
<dbReference type="EMBL" id="KV417557">
    <property type="protein sequence ID" value="KZP20152.1"/>
    <property type="molecule type" value="Genomic_DNA"/>
</dbReference>
<evidence type="ECO:0000256" key="1">
    <source>
        <dbReference type="SAM" id="MobiDB-lite"/>
    </source>
</evidence>
<gene>
    <name evidence="2" type="ORF">FIBSPDRAFT_543563</name>
</gene>
<organism evidence="2 3">
    <name type="scientific">Athelia psychrophila</name>
    <dbReference type="NCBI Taxonomy" id="1759441"/>
    <lineage>
        <taxon>Eukaryota</taxon>
        <taxon>Fungi</taxon>
        <taxon>Dikarya</taxon>
        <taxon>Basidiomycota</taxon>
        <taxon>Agaricomycotina</taxon>
        <taxon>Agaricomycetes</taxon>
        <taxon>Agaricomycetidae</taxon>
        <taxon>Atheliales</taxon>
        <taxon>Atheliaceae</taxon>
        <taxon>Athelia</taxon>
    </lineage>
</organism>
<dbReference type="OrthoDB" id="2947980at2759"/>
<accession>A0A166ITE4</accession>
<dbReference type="AlphaFoldDB" id="A0A166ITE4"/>
<dbReference type="Proteomes" id="UP000076532">
    <property type="component" value="Unassembled WGS sequence"/>
</dbReference>
<protein>
    <submittedName>
        <fullName evidence="2">Uncharacterized protein</fullName>
    </submittedName>
</protein>
<reference evidence="2 3" key="1">
    <citation type="journal article" date="2016" name="Mol. Biol. Evol.">
        <title>Comparative Genomics of Early-Diverging Mushroom-Forming Fungi Provides Insights into the Origins of Lignocellulose Decay Capabilities.</title>
        <authorList>
            <person name="Nagy L.G."/>
            <person name="Riley R."/>
            <person name="Tritt A."/>
            <person name="Adam C."/>
            <person name="Daum C."/>
            <person name="Floudas D."/>
            <person name="Sun H."/>
            <person name="Yadav J.S."/>
            <person name="Pangilinan J."/>
            <person name="Larsson K.H."/>
            <person name="Matsuura K."/>
            <person name="Barry K."/>
            <person name="Labutti K."/>
            <person name="Kuo R."/>
            <person name="Ohm R.A."/>
            <person name="Bhattacharya S.S."/>
            <person name="Shirouzu T."/>
            <person name="Yoshinaga Y."/>
            <person name="Martin F.M."/>
            <person name="Grigoriev I.V."/>
            <person name="Hibbett D.S."/>
        </authorList>
    </citation>
    <scope>NUCLEOTIDE SEQUENCE [LARGE SCALE GENOMIC DNA]</scope>
    <source>
        <strain evidence="2 3">CBS 109695</strain>
    </source>
</reference>
<feature type="compositionally biased region" description="Polar residues" evidence="1">
    <location>
        <begin position="23"/>
        <end position="45"/>
    </location>
</feature>
<proteinExistence type="predicted"/>
<evidence type="ECO:0000313" key="2">
    <source>
        <dbReference type="EMBL" id="KZP20152.1"/>
    </source>
</evidence>